<dbReference type="AlphaFoldDB" id="A0AAX2QR74"/>
<dbReference type="EMBL" id="SMBI01000002">
    <property type="protein sequence ID" value="TCU28440.1"/>
    <property type="molecule type" value="Genomic_DNA"/>
</dbReference>
<evidence type="ECO:0000313" key="1">
    <source>
        <dbReference type="EMBL" id="TCU28440.1"/>
    </source>
</evidence>
<protein>
    <submittedName>
        <fullName evidence="1">Uncharacterized protein</fullName>
    </submittedName>
</protein>
<organism evidence="1 2">
    <name type="scientific">Rhizobium laguerreae</name>
    <dbReference type="NCBI Taxonomy" id="1076926"/>
    <lineage>
        <taxon>Bacteria</taxon>
        <taxon>Pseudomonadati</taxon>
        <taxon>Pseudomonadota</taxon>
        <taxon>Alphaproteobacteria</taxon>
        <taxon>Hyphomicrobiales</taxon>
        <taxon>Rhizobiaceae</taxon>
        <taxon>Rhizobium/Agrobacterium group</taxon>
        <taxon>Rhizobium</taxon>
    </lineage>
</organism>
<dbReference type="Proteomes" id="UP000295021">
    <property type="component" value="Unassembled WGS sequence"/>
</dbReference>
<name>A0AAX2QR74_9HYPH</name>
<accession>A0AAX2QR74</accession>
<evidence type="ECO:0000313" key="2">
    <source>
        <dbReference type="Proteomes" id="UP000295021"/>
    </source>
</evidence>
<reference evidence="1 2" key="1">
    <citation type="submission" date="2019-03" db="EMBL/GenBank/DDBJ databases">
        <title>Genomic Encyclopedia of Type Strains, Phase IV (KMG-V): Genome sequencing to study the core and pangenomes of soil and plant-associated prokaryotes.</title>
        <authorList>
            <person name="Whitman W."/>
        </authorList>
    </citation>
    <scope>NUCLEOTIDE SEQUENCE [LARGE SCALE GENOMIC DNA]</scope>
    <source>
        <strain evidence="1 2">FB403</strain>
    </source>
</reference>
<comment type="caution">
    <text evidence="1">The sequence shown here is derived from an EMBL/GenBank/DDBJ whole genome shotgun (WGS) entry which is preliminary data.</text>
</comment>
<proteinExistence type="predicted"/>
<gene>
    <name evidence="1" type="ORF">EV131_102272</name>
</gene>
<sequence>MRFTLNVVVPHILAHPNWHFGFQERISDPTDKPGFRDGGGLSFAMMRRTASGVSLRTKSWRVFSSLAADRRIATEKLETCATHSP</sequence>